<evidence type="ECO:0000256" key="4">
    <source>
        <dbReference type="ARBA" id="ARBA00023136"/>
    </source>
</evidence>
<dbReference type="GO" id="GO:0140359">
    <property type="term" value="F:ABC-type transporter activity"/>
    <property type="evidence" value="ECO:0007669"/>
    <property type="project" value="InterPro"/>
</dbReference>
<dbReference type="InterPro" id="IPR013525">
    <property type="entry name" value="ABC2_TM"/>
</dbReference>
<proteinExistence type="predicted"/>
<feature type="transmembrane region" description="Helical" evidence="5">
    <location>
        <begin position="252"/>
        <end position="274"/>
    </location>
</feature>
<keyword evidence="2 5" id="KW-0812">Transmembrane</keyword>
<keyword evidence="4 5" id="KW-0472">Membrane</keyword>
<gene>
    <name evidence="7" type="ORF">IV64_GL001070</name>
</gene>
<dbReference type="InterPro" id="IPR052902">
    <property type="entry name" value="ABC-2_transporter"/>
</dbReference>
<keyword evidence="8" id="KW-1185">Reference proteome</keyword>
<feature type="transmembrane region" description="Helical" evidence="5">
    <location>
        <begin position="218"/>
        <end position="240"/>
    </location>
</feature>
<comment type="subcellular location">
    <subcellularLocation>
        <location evidence="1">Membrane</location>
        <topology evidence="1">Multi-pass membrane protein</topology>
    </subcellularLocation>
</comment>
<dbReference type="OrthoDB" id="1864035at2"/>
<evidence type="ECO:0000256" key="5">
    <source>
        <dbReference type="SAM" id="Phobius"/>
    </source>
</evidence>
<feature type="transmembrane region" description="Helical" evidence="5">
    <location>
        <begin position="281"/>
        <end position="301"/>
    </location>
</feature>
<accession>A0A0R2M2Z2</accession>
<feature type="domain" description="ABC-2 type transporter transmembrane" evidence="6">
    <location>
        <begin position="22"/>
        <end position="316"/>
    </location>
</feature>
<dbReference type="Proteomes" id="UP000051783">
    <property type="component" value="Unassembled WGS sequence"/>
</dbReference>
<evidence type="ECO:0000256" key="1">
    <source>
        <dbReference type="ARBA" id="ARBA00004141"/>
    </source>
</evidence>
<evidence type="ECO:0000313" key="8">
    <source>
        <dbReference type="Proteomes" id="UP000051783"/>
    </source>
</evidence>
<protein>
    <submittedName>
        <fullName evidence="7">ABC transporter</fullName>
    </submittedName>
</protein>
<keyword evidence="3 5" id="KW-1133">Transmembrane helix</keyword>
<evidence type="ECO:0000256" key="2">
    <source>
        <dbReference type="ARBA" id="ARBA00022692"/>
    </source>
</evidence>
<evidence type="ECO:0000313" key="7">
    <source>
        <dbReference type="EMBL" id="KRO07910.1"/>
    </source>
</evidence>
<feature type="transmembrane region" description="Helical" evidence="5">
    <location>
        <begin position="20"/>
        <end position="38"/>
    </location>
</feature>
<dbReference type="AlphaFoldDB" id="A0A0R2M2Z2"/>
<dbReference type="STRING" id="942150.IV64_GL001070"/>
<organism evidence="7 8">
    <name type="scientific">Lactiplantibacillus xiangfangensis</name>
    <dbReference type="NCBI Taxonomy" id="942150"/>
    <lineage>
        <taxon>Bacteria</taxon>
        <taxon>Bacillati</taxon>
        <taxon>Bacillota</taxon>
        <taxon>Bacilli</taxon>
        <taxon>Lactobacillales</taxon>
        <taxon>Lactobacillaceae</taxon>
        <taxon>Lactiplantibacillus</taxon>
    </lineage>
</organism>
<comment type="caution">
    <text evidence="7">The sequence shown here is derived from an EMBL/GenBank/DDBJ whole genome shotgun (WGS) entry which is preliminary data.</text>
</comment>
<reference evidence="7 8" key="1">
    <citation type="journal article" date="2015" name="Genome Announc.">
        <title>Expanding the biotechnology potential of lactobacilli through comparative genomics of 213 strains and associated genera.</title>
        <authorList>
            <person name="Sun Z."/>
            <person name="Harris H.M."/>
            <person name="McCann A."/>
            <person name="Guo C."/>
            <person name="Argimon S."/>
            <person name="Zhang W."/>
            <person name="Yang X."/>
            <person name="Jeffery I.B."/>
            <person name="Cooney J.C."/>
            <person name="Kagawa T.F."/>
            <person name="Liu W."/>
            <person name="Song Y."/>
            <person name="Salvetti E."/>
            <person name="Wrobel A."/>
            <person name="Rasinkangas P."/>
            <person name="Parkhill J."/>
            <person name="Rea M.C."/>
            <person name="O'Sullivan O."/>
            <person name="Ritari J."/>
            <person name="Douillard F.P."/>
            <person name="Paul Ross R."/>
            <person name="Yang R."/>
            <person name="Briner A.E."/>
            <person name="Felis G.E."/>
            <person name="de Vos W.M."/>
            <person name="Barrangou R."/>
            <person name="Klaenhammer T.R."/>
            <person name="Caufield P.W."/>
            <person name="Cui Y."/>
            <person name="Zhang H."/>
            <person name="O'Toole P.W."/>
        </authorList>
    </citation>
    <scope>NUCLEOTIDE SEQUENCE [LARGE SCALE GENOMIC DNA]</scope>
    <source>
        <strain evidence="7 8">LMG 26013</strain>
    </source>
</reference>
<dbReference type="PATRIC" id="fig|942150.3.peg.1105"/>
<evidence type="ECO:0000256" key="3">
    <source>
        <dbReference type="ARBA" id="ARBA00022989"/>
    </source>
</evidence>
<dbReference type="GO" id="GO:0016020">
    <property type="term" value="C:membrane"/>
    <property type="evidence" value="ECO:0007669"/>
    <property type="project" value="UniProtKB-SubCell"/>
</dbReference>
<feature type="transmembrane region" description="Helical" evidence="5">
    <location>
        <begin position="332"/>
        <end position="353"/>
    </location>
</feature>
<sequence>MIGTIIKRVFVQDLRNRSNYVYFLILPVSLMVILGLVLQGTFATQLDSKVAPVHVQYVVDHSQQAQLFDKMVKHADIAHLDFKSQRDLARAKHVVRTQSNTAIVQFGTTATVQTSKGLNDYQTILLKSSLAAIFRQMGLVQTAIHYRGKLATVSTKKLVKVNHVQAHQSATSFQYYALAMMGMFMLYFSEVGLDMFGKARRQKTLARELLTPVTRGKLLNATVGGHLLFGMLVIGVLMGITTGLFKMPWSRALGFTLINFSGLMALFLIIGLLMDTINSRVGSGIVQIVIQLVAFLGGGYFPTSSTMMQFSPLGWIMGPMRSALWTTSSLDWSGAALNFGLAFGLLILVNWIIRRREVF</sequence>
<name>A0A0R2M2Z2_9LACO</name>
<dbReference type="RefSeq" id="WP_057707456.1">
    <property type="nucleotide sequence ID" value="NZ_JQCL01000095.1"/>
</dbReference>
<dbReference type="PANTHER" id="PTHR43027:SF1">
    <property type="entry name" value="DOXORUBICIN RESISTANCE ABC TRANSPORTER PERMEASE PROTEIN DRRC-RELATED"/>
    <property type="match status" value="1"/>
</dbReference>
<dbReference type="Pfam" id="PF12698">
    <property type="entry name" value="ABC2_membrane_3"/>
    <property type="match status" value="1"/>
</dbReference>
<dbReference type="PANTHER" id="PTHR43027">
    <property type="entry name" value="DOXORUBICIN RESISTANCE ABC TRANSPORTER PERMEASE PROTEIN DRRC-RELATED"/>
    <property type="match status" value="1"/>
</dbReference>
<evidence type="ECO:0000259" key="6">
    <source>
        <dbReference type="Pfam" id="PF12698"/>
    </source>
</evidence>
<dbReference type="EMBL" id="JQCL01000095">
    <property type="protein sequence ID" value="KRO07910.1"/>
    <property type="molecule type" value="Genomic_DNA"/>
</dbReference>
<feature type="transmembrane region" description="Helical" evidence="5">
    <location>
        <begin position="175"/>
        <end position="197"/>
    </location>
</feature>